<feature type="transmembrane region" description="Helical" evidence="6">
    <location>
        <begin position="145"/>
        <end position="168"/>
    </location>
</feature>
<name>A0A9D1NW02_9FIRM</name>
<dbReference type="InterPro" id="IPR018461">
    <property type="entry name" value="Na/H_Antiport_NhaC-like_C"/>
</dbReference>
<gene>
    <name evidence="8" type="ORF">IAA63_08795</name>
</gene>
<feature type="transmembrane region" description="Helical" evidence="6">
    <location>
        <begin position="58"/>
        <end position="76"/>
    </location>
</feature>
<dbReference type="PANTHER" id="PTHR43478">
    <property type="entry name" value="NA+/H+ ANTIPORTER-RELATED"/>
    <property type="match status" value="1"/>
</dbReference>
<evidence type="ECO:0000313" key="8">
    <source>
        <dbReference type="EMBL" id="HIV13218.1"/>
    </source>
</evidence>
<feature type="transmembrane region" description="Helical" evidence="6">
    <location>
        <begin position="188"/>
        <end position="210"/>
    </location>
</feature>
<feature type="transmembrane region" description="Helical" evidence="6">
    <location>
        <begin position="104"/>
        <end position="124"/>
    </location>
</feature>
<evidence type="ECO:0000256" key="5">
    <source>
        <dbReference type="ARBA" id="ARBA00023136"/>
    </source>
</evidence>
<feature type="transmembrane region" description="Helical" evidence="6">
    <location>
        <begin position="249"/>
        <end position="265"/>
    </location>
</feature>
<feature type="transmembrane region" description="Helical" evidence="6">
    <location>
        <begin position="27"/>
        <end position="46"/>
    </location>
</feature>
<comment type="caution">
    <text evidence="8">The sequence shown here is derived from an EMBL/GenBank/DDBJ whole genome shotgun (WGS) entry which is preliminary data.</text>
</comment>
<evidence type="ECO:0000256" key="3">
    <source>
        <dbReference type="ARBA" id="ARBA00022692"/>
    </source>
</evidence>
<feature type="transmembrane region" description="Helical" evidence="6">
    <location>
        <begin position="341"/>
        <end position="363"/>
    </location>
</feature>
<proteinExistence type="predicted"/>
<dbReference type="PANTHER" id="PTHR43478:SF1">
    <property type="entry name" value="NA+_H+ ANTIPORTER NHAC-LIKE C-TERMINAL DOMAIN-CONTAINING PROTEIN"/>
    <property type="match status" value="1"/>
</dbReference>
<keyword evidence="4 6" id="KW-1133">Transmembrane helix</keyword>
<dbReference type="GO" id="GO:0005886">
    <property type="term" value="C:plasma membrane"/>
    <property type="evidence" value="ECO:0007669"/>
    <property type="project" value="UniProtKB-SubCell"/>
</dbReference>
<feature type="transmembrane region" description="Helical" evidence="6">
    <location>
        <begin position="430"/>
        <end position="450"/>
    </location>
</feature>
<reference evidence="8" key="1">
    <citation type="submission" date="2020-10" db="EMBL/GenBank/DDBJ databases">
        <authorList>
            <person name="Gilroy R."/>
        </authorList>
    </citation>
    <scope>NUCLEOTIDE SEQUENCE</scope>
    <source>
        <strain evidence="8">ChiBcec2-4451</strain>
    </source>
</reference>
<organism evidence="8 9">
    <name type="scientific">Candidatus Pullilachnospira stercoravium</name>
    <dbReference type="NCBI Taxonomy" id="2840913"/>
    <lineage>
        <taxon>Bacteria</taxon>
        <taxon>Bacillati</taxon>
        <taxon>Bacillota</taxon>
        <taxon>Clostridia</taxon>
        <taxon>Lachnospirales</taxon>
        <taxon>Lachnospiraceae</taxon>
        <taxon>Lachnospiraceae incertae sedis</taxon>
        <taxon>Candidatus Pullilachnospira</taxon>
    </lineage>
</organism>
<dbReference type="EMBL" id="DVON01000185">
    <property type="protein sequence ID" value="HIV13218.1"/>
    <property type="molecule type" value="Genomic_DNA"/>
</dbReference>
<evidence type="ECO:0000313" key="9">
    <source>
        <dbReference type="Proteomes" id="UP000886723"/>
    </source>
</evidence>
<evidence type="ECO:0000256" key="2">
    <source>
        <dbReference type="ARBA" id="ARBA00022475"/>
    </source>
</evidence>
<evidence type="ECO:0000256" key="1">
    <source>
        <dbReference type="ARBA" id="ARBA00004651"/>
    </source>
</evidence>
<dbReference type="Proteomes" id="UP000886723">
    <property type="component" value="Unassembled WGS sequence"/>
</dbReference>
<dbReference type="Pfam" id="PF03553">
    <property type="entry name" value="Na_H_antiporter"/>
    <property type="match status" value="1"/>
</dbReference>
<feature type="transmembrane region" description="Helical" evidence="6">
    <location>
        <begin position="300"/>
        <end position="321"/>
    </location>
</feature>
<evidence type="ECO:0000259" key="7">
    <source>
        <dbReference type="Pfam" id="PF03553"/>
    </source>
</evidence>
<reference evidence="8" key="2">
    <citation type="journal article" date="2021" name="PeerJ">
        <title>Extensive microbial diversity within the chicken gut microbiome revealed by metagenomics and culture.</title>
        <authorList>
            <person name="Gilroy R."/>
            <person name="Ravi A."/>
            <person name="Getino M."/>
            <person name="Pursley I."/>
            <person name="Horton D.L."/>
            <person name="Alikhan N.F."/>
            <person name="Baker D."/>
            <person name="Gharbi K."/>
            <person name="Hall N."/>
            <person name="Watson M."/>
            <person name="Adriaenssens E.M."/>
            <person name="Foster-Nyarko E."/>
            <person name="Jarju S."/>
            <person name="Secka A."/>
            <person name="Antonio M."/>
            <person name="Oren A."/>
            <person name="Chaudhuri R.R."/>
            <person name="La Ragione R."/>
            <person name="Hildebrand F."/>
            <person name="Pallen M.J."/>
        </authorList>
    </citation>
    <scope>NUCLEOTIDE SEQUENCE</scope>
    <source>
        <strain evidence="8">ChiBcec2-4451</strain>
    </source>
</reference>
<feature type="transmembrane region" description="Helical" evidence="6">
    <location>
        <begin position="375"/>
        <end position="400"/>
    </location>
</feature>
<keyword evidence="2" id="KW-1003">Cell membrane</keyword>
<sequence>MNTGLIAILIILVVIVGAIITRRCMEFLIGGSIVAAIVMYGGNFLSEWCSLLQTSLTDNVWIFLVCGLFGSLIALLQESKGTFGFSALVSKFCTNQRRTMLTTFIMGILIFVDDYLNVLTIGVCMKNVSDKRKLPRESLAYMLDATGAADCVLLPFSTWAVFYSSLFWEQPSVQEMGFSSAMSAYVHAAPFAFYPILTLLIALLFALGIMPKLGAMKKAFARVEETGKVYSDASRKYNHENRKGYEESGNLWNFVIPMVILVALTVITGDLLAAVVVALFVCLVMYVPQKLMNLEEFFNLIIRGFADMLPTLMILLIAFVLQGVTEGMGMTDFIIDVAEPLMTGAAFPAVVFVVLAAICFATGSFWGMSAVVSPIVFPLGAAIGANPVLIMAAVVSGGAFGSHACFYADATLLSSQSAGIDNMEHTITQLPYVVIASVLAIVGFVICGIVM</sequence>
<keyword evidence="5 6" id="KW-0472">Membrane</keyword>
<comment type="subcellular location">
    <subcellularLocation>
        <location evidence="1">Cell membrane</location>
        <topology evidence="1">Multi-pass membrane protein</topology>
    </subcellularLocation>
</comment>
<evidence type="ECO:0000256" key="6">
    <source>
        <dbReference type="SAM" id="Phobius"/>
    </source>
</evidence>
<dbReference type="AlphaFoldDB" id="A0A9D1NW02"/>
<evidence type="ECO:0000256" key="4">
    <source>
        <dbReference type="ARBA" id="ARBA00022989"/>
    </source>
</evidence>
<keyword evidence="3 6" id="KW-0812">Transmembrane</keyword>
<accession>A0A9D1NW02</accession>
<feature type="domain" description="Na+/H+ antiporter NhaC-like C-terminal" evidence="7">
    <location>
        <begin position="181"/>
        <end position="449"/>
    </location>
</feature>
<protein>
    <recommendedName>
        <fullName evidence="7">Na+/H+ antiporter NhaC-like C-terminal domain-containing protein</fullName>
    </recommendedName>
</protein>